<dbReference type="InterPro" id="IPR001841">
    <property type="entry name" value="Znf_RING"/>
</dbReference>
<dbReference type="SMART" id="SM00184">
    <property type="entry name" value="RING"/>
    <property type="match status" value="4"/>
</dbReference>
<dbReference type="AlphaFoldDB" id="A0A2A6BH66"/>
<dbReference type="Proteomes" id="UP000005239">
    <property type="component" value="Unassembled WGS sequence"/>
</dbReference>
<evidence type="ECO:0000313" key="1">
    <source>
        <dbReference type="EnsemblMetazoa" id="PPA33059.1"/>
    </source>
</evidence>
<dbReference type="PROSITE" id="PS00518">
    <property type="entry name" value="ZF_RING_1"/>
    <property type="match status" value="1"/>
</dbReference>
<organism evidence="1 2">
    <name type="scientific">Pristionchus pacificus</name>
    <name type="common">Parasitic nematode worm</name>
    <dbReference type="NCBI Taxonomy" id="54126"/>
    <lineage>
        <taxon>Eukaryota</taxon>
        <taxon>Metazoa</taxon>
        <taxon>Ecdysozoa</taxon>
        <taxon>Nematoda</taxon>
        <taxon>Chromadorea</taxon>
        <taxon>Rhabditida</taxon>
        <taxon>Rhabditina</taxon>
        <taxon>Diplogasteromorpha</taxon>
        <taxon>Diplogasteroidea</taxon>
        <taxon>Neodiplogasteridae</taxon>
        <taxon>Pristionchus</taxon>
    </lineage>
</organism>
<keyword evidence="2" id="KW-1185">Reference proteome</keyword>
<protein>
    <submittedName>
        <fullName evidence="1">RING finger protein 10</fullName>
    </submittedName>
</protein>
<name>A0A2A6BH66_PRIPA</name>
<dbReference type="PANTHER" id="PTHR16450:SF1">
    <property type="entry name" value="PROTEIN CBG12045"/>
    <property type="match status" value="1"/>
</dbReference>
<sequence length="303" mass="32554">MAFLCPIGLPLLVGWIHEPARLGRLSRDCSGCGNPDPHPRFFSSAYRHAFCGECADNTNACPSCNEPTSLNQGLHQSRACSGCTKADPHPRFFSSACGHAVCSECSTEADACPTCNETTSFVRIFDDEPYVCPICDLVTPGLGVFANCGHMTCGICAIRFAAQADDLGLSSPRCPFCQAQSHCCPIQAEFVPCSMTKQVDGAVDIENIFNANQGLRKSRACSGCGNPDPCPRFFSSACGHTVCRECADYANACPACNEDTSFVLIFEDENQPYVCAICALDTELGVFHNCGHVACGIEFHWKP</sequence>
<accession>A0A8R1YMC8</accession>
<dbReference type="PROSITE" id="PS50089">
    <property type="entry name" value="ZF_RING_2"/>
    <property type="match status" value="3"/>
</dbReference>
<dbReference type="OrthoDB" id="4359472at2759"/>
<accession>A0A2A6BH66</accession>
<dbReference type="InterPro" id="IPR013083">
    <property type="entry name" value="Znf_RING/FYVE/PHD"/>
</dbReference>
<evidence type="ECO:0000313" key="2">
    <source>
        <dbReference type="Proteomes" id="UP000005239"/>
    </source>
</evidence>
<dbReference type="PANTHER" id="PTHR16450">
    <property type="entry name" value="RING FINGER PROTEIN 186"/>
    <property type="match status" value="1"/>
</dbReference>
<dbReference type="EnsemblMetazoa" id="PPA33059.1">
    <property type="protein sequence ID" value="PPA33059.1"/>
    <property type="gene ID" value="WBGene00205919"/>
</dbReference>
<dbReference type="SUPFAM" id="SSF57850">
    <property type="entry name" value="RING/U-box"/>
    <property type="match status" value="1"/>
</dbReference>
<reference evidence="1" key="2">
    <citation type="submission" date="2022-06" db="UniProtKB">
        <authorList>
            <consortium name="EnsemblMetazoa"/>
        </authorList>
    </citation>
    <scope>IDENTIFICATION</scope>
    <source>
        <strain evidence="1">PS312</strain>
    </source>
</reference>
<dbReference type="Gene3D" id="3.30.40.10">
    <property type="entry name" value="Zinc/RING finger domain, C3HC4 (zinc finger)"/>
    <property type="match status" value="2"/>
</dbReference>
<dbReference type="InterPro" id="IPR017907">
    <property type="entry name" value="Znf_RING_CS"/>
</dbReference>
<reference evidence="2" key="1">
    <citation type="journal article" date="2008" name="Nat. Genet.">
        <title>The Pristionchus pacificus genome provides a unique perspective on nematode lifestyle and parasitism.</title>
        <authorList>
            <person name="Dieterich C."/>
            <person name="Clifton S.W."/>
            <person name="Schuster L.N."/>
            <person name="Chinwalla A."/>
            <person name="Delehaunty K."/>
            <person name="Dinkelacker I."/>
            <person name="Fulton L."/>
            <person name="Fulton R."/>
            <person name="Godfrey J."/>
            <person name="Minx P."/>
            <person name="Mitreva M."/>
            <person name="Roeseler W."/>
            <person name="Tian H."/>
            <person name="Witte H."/>
            <person name="Yang S.P."/>
            <person name="Wilson R.K."/>
            <person name="Sommer R.J."/>
        </authorList>
    </citation>
    <scope>NUCLEOTIDE SEQUENCE [LARGE SCALE GENOMIC DNA]</scope>
    <source>
        <strain evidence="2">PS312</strain>
    </source>
</reference>
<proteinExistence type="predicted"/>
<gene>
    <name evidence="1" type="primary">WBGene00205919</name>
</gene>